<evidence type="ECO:0000313" key="2">
    <source>
        <dbReference type="EMBL" id="MDC7225265.1"/>
    </source>
</evidence>
<proteinExistence type="inferred from homology"/>
<organism evidence="2 3">
    <name type="scientific">Candidatus Thalassospirochaeta sargassi</name>
    <dbReference type="NCBI Taxonomy" id="3119039"/>
    <lineage>
        <taxon>Bacteria</taxon>
        <taxon>Pseudomonadati</taxon>
        <taxon>Spirochaetota</taxon>
        <taxon>Spirochaetia</taxon>
        <taxon>Spirochaetales</taxon>
        <taxon>Spirochaetaceae</taxon>
        <taxon>Candidatus Thalassospirochaeta</taxon>
    </lineage>
</organism>
<reference evidence="2 3" key="1">
    <citation type="submission" date="2022-12" db="EMBL/GenBank/DDBJ databases">
        <title>Metagenome assembled genome from gulf of manar.</title>
        <authorList>
            <person name="Kohli P."/>
            <person name="Pk S."/>
            <person name="Venkata Ramana C."/>
            <person name="Sasikala C."/>
        </authorList>
    </citation>
    <scope>NUCLEOTIDE SEQUENCE [LARGE SCALE GENOMIC DNA]</scope>
    <source>
        <strain evidence="2">JB008</strain>
    </source>
</reference>
<dbReference type="Proteomes" id="UP001221217">
    <property type="component" value="Unassembled WGS sequence"/>
</dbReference>
<dbReference type="EMBL" id="JAQQAL010000005">
    <property type="protein sequence ID" value="MDC7225265.1"/>
    <property type="molecule type" value="Genomic_DNA"/>
</dbReference>
<name>A0AAJ1I9R8_9SPIO</name>
<comment type="similarity">
    <text evidence="1">Belongs to the bactofilin family.</text>
</comment>
<dbReference type="Pfam" id="PF04519">
    <property type="entry name" value="Bactofilin"/>
    <property type="match status" value="1"/>
</dbReference>
<sequence>MSNYLSEDGTFINSLIGEGSFFKGDISLKGLLRIDGDFKGTISEGGKVLVGKSGRAEAIVSAGTVVIGGVLKGNITATEKVVILSTGMVIGNILAPRLLVEDGVILNGTCTVSEVGGNTESAAFSTVGSSFSTGRINKPFRFSAGKERERESVSSWKE</sequence>
<protein>
    <submittedName>
        <fullName evidence="2">Polymer-forming cytoskeletal protein</fullName>
    </submittedName>
</protein>
<dbReference type="AlphaFoldDB" id="A0AAJ1I9R8"/>
<dbReference type="PANTHER" id="PTHR35024">
    <property type="entry name" value="HYPOTHETICAL CYTOSOLIC PROTEIN"/>
    <property type="match status" value="1"/>
</dbReference>
<dbReference type="PANTHER" id="PTHR35024:SF4">
    <property type="entry name" value="POLYMER-FORMING CYTOSKELETAL PROTEIN"/>
    <property type="match status" value="1"/>
</dbReference>
<evidence type="ECO:0000313" key="3">
    <source>
        <dbReference type="Proteomes" id="UP001221217"/>
    </source>
</evidence>
<accession>A0AAJ1I9R8</accession>
<evidence type="ECO:0000256" key="1">
    <source>
        <dbReference type="ARBA" id="ARBA00044755"/>
    </source>
</evidence>
<gene>
    <name evidence="2" type="ORF">PQJ61_00715</name>
</gene>
<comment type="caution">
    <text evidence="2">The sequence shown here is derived from an EMBL/GenBank/DDBJ whole genome shotgun (WGS) entry which is preliminary data.</text>
</comment>
<dbReference type="InterPro" id="IPR007607">
    <property type="entry name" value="BacA/B"/>
</dbReference>